<evidence type="ECO:0000256" key="2">
    <source>
        <dbReference type="ARBA" id="ARBA00007935"/>
    </source>
</evidence>
<feature type="transmembrane region" description="Helical" evidence="12">
    <location>
        <begin position="120"/>
        <end position="143"/>
    </location>
</feature>
<evidence type="ECO:0000256" key="7">
    <source>
        <dbReference type="ARBA" id="ARBA00022989"/>
    </source>
</evidence>
<dbReference type="InterPro" id="IPR000522">
    <property type="entry name" value="ABC_transptr_permease_BtuC"/>
</dbReference>
<dbReference type="KEGG" id="mcak:MCCS_02880"/>
<organism evidence="13 14">
    <name type="scientific">Macrococcoides canis</name>
    <dbReference type="NCBI Taxonomy" id="1855823"/>
    <lineage>
        <taxon>Bacteria</taxon>
        <taxon>Bacillati</taxon>
        <taxon>Bacillota</taxon>
        <taxon>Bacilli</taxon>
        <taxon>Bacillales</taxon>
        <taxon>Staphylococcaceae</taxon>
        <taxon>Macrococcoides</taxon>
    </lineage>
</organism>
<dbReference type="RefSeq" id="WP_226997647.1">
    <property type="nucleotide sequence ID" value="NZ_CBCRZA010000003.1"/>
</dbReference>
<reference evidence="13 14" key="1">
    <citation type="journal article" date="2017" name="Int. J. Syst. Evol. Microbiol.">
        <title>Macrococcus canis sp. nov., a skin bacterium associated with infections in dogs.</title>
        <authorList>
            <person name="Gobeli Brawand S."/>
            <person name="Cotting K."/>
            <person name="Gomez-Sanz E."/>
            <person name="Collaud A."/>
            <person name="Thomann A."/>
            <person name="Brodard I."/>
            <person name="Rodriguez-Campos S."/>
            <person name="Strauss C."/>
            <person name="Perreten V."/>
        </authorList>
    </citation>
    <scope>NUCLEOTIDE SEQUENCE [LARGE SCALE GENOMIC DNA]</scope>
    <source>
        <strain evidence="13 14">KM45013</strain>
    </source>
</reference>
<dbReference type="AlphaFoldDB" id="A0A1W7A8L7"/>
<evidence type="ECO:0000256" key="5">
    <source>
        <dbReference type="ARBA" id="ARBA00022475"/>
    </source>
</evidence>
<evidence type="ECO:0000256" key="6">
    <source>
        <dbReference type="ARBA" id="ARBA00022692"/>
    </source>
</evidence>
<feature type="transmembrane region" description="Helical" evidence="12">
    <location>
        <begin position="93"/>
        <end position="114"/>
    </location>
</feature>
<dbReference type="Proteomes" id="UP000194154">
    <property type="component" value="Chromosome"/>
</dbReference>
<protein>
    <recommendedName>
        <fullName evidence="3">Probable heme-iron transport system permease protein IsdF</fullName>
    </recommendedName>
    <alternativeName>
        <fullName evidence="11">Iron-regulated surface determinant protein F</fullName>
    </alternativeName>
    <alternativeName>
        <fullName evidence="10">Staphylococcal iron-regulated protein G</fullName>
    </alternativeName>
</protein>
<gene>
    <name evidence="13" type="primary">feuC</name>
    <name evidence="13" type="ORF">MCCS_02880</name>
</gene>
<feature type="transmembrane region" description="Helical" evidence="12">
    <location>
        <begin position="285"/>
        <end position="304"/>
    </location>
</feature>
<evidence type="ECO:0000256" key="10">
    <source>
        <dbReference type="ARBA" id="ARBA00031149"/>
    </source>
</evidence>
<dbReference type="GO" id="GO:0005886">
    <property type="term" value="C:plasma membrane"/>
    <property type="evidence" value="ECO:0007669"/>
    <property type="project" value="UniProtKB-SubCell"/>
</dbReference>
<dbReference type="InterPro" id="IPR037294">
    <property type="entry name" value="ABC_BtuC-like"/>
</dbReference>
<keyword evidence="4" id="KW-0813">Transport</keyword>
<dbReference type="FunFam" id="1.10.3470.10:FF:000001">
    <property type="entry name" value="Vitamin B12 ABC transporter permease BtuC"/>
    <property type="match status" value="1"/>
</dbReference>
<feature type="transmembrane region" description="Helical" evidence="12">
    <location>
        <begin position="64"/>
        <end position="81"/>
    </location>
</feature>
<feature type="transmembrane region" description="Helical" evidence="12">
    <location>
        <begin position="246"/>
        <end position="273"/>
    </location>
</feature>
<name>A0A1W7A8L7_9STAP</name>
<evidence type="ECO:0000256" key="8">
    <source>
        <dbReference type="ARBA" id="ARBA00023136"/>
    </source>
</evidence>
<evidence type="ECO:0000256" key="1">
    <source>
        <dbReference type="ARBA" id="ARBA00004651"/>
    </source>
</evidence>
<feature type="transmembrane region" description="Helical" evidence="12">
    <location>
        <begin position="12"/>
        <end position="31"/>
    </location>
</feature>
<evidence type="ECO:0000256" key="9">
    <source>
        <dbReference type="ARBA" id="ARBA00025320"/>
    </source>
</evidence>
<feature type="transmembrane region" description="Helical" evidence="12">
    <location>
        <begin position="196"/>
        <end position="215"/>
    </location>
</feature>
<evidence type="ECO:0000256" key="12">
    <source>
        <dbReference type="SAM" id="Phobius"/>
    </source>
</evidence>
<keyword evidence="8 12" id="KW-0472">Membrane</keyword>
<dbReference type="Gene3D" id="1.10.3470.10">
    <property type="entry name" value="ABC transporter involved in vitamin B12 uptake, BtuC"/>
    <property type="match status" value="1"/>
</dbReference>
<evidence type="ECO:0000256" key="4">
    <source>
        <dbReference type="ARBA" id="ARBA00022448"/>
    </source>
</evidence>
<dbReference type="GO" id="GO:0022857">
    <property type="term" value="F:transmembrane transporter activity"/>
    <property type="evidence" value="ECO:0007669"/>
    <property type="project" value="InterPro"/>
</dbReference>
<sequence>MKINKVTRQWLVMVALIIVLFIVVIISMTTGDFKMSPVTFLRTLFGAGAETETMILYEFRLPRLLITIMGGVALALSGAILQSITKNPLADPGIMGINAGSGFFIALLMIFIPVDSSNFIYVLPLFSMIGALITIGVVLKLSYDKKMGINPVKMILVGIGLSTALSGAMMMLTTTFNKEDVEFISKWLGGEIWGDSWPFVIMLGLVLLISLPYIMQKLTVLNILNTHDHVATGVGVDLSVERRNAVIISVLLCAGAVSVCGSIAFVGLISPHIARQLVGARHERFIPVTIVIGAILLSFADMVGRLLVSPAGIPAGILVSIIGAPYFLYLMRKNL</sequence>
<evidence type="ECO:0000256" key="11">
    <source>
        <dbReference type="ARBA" id="ARBA00031465"/>
    </source>
</evidence>
<feature type="transmembrane region" description="Helical" evidence="12">
    <location>
        <begin position="155"/>
        <end position="176"/>
    </location>
</feature>
<dbReference type="PANTHER" id="PTHR30472">
    <property type="entry name" value="FERRIC ENTEROBACTIN TRANSPORT SYSTEM PERMEASE PROTEIN"/>
    <property type="match status" value="1"/>
</dbReference>
<dbReference type="Pfam" id="PF01032">
    <property type="entry name" value="FecCD"/>
    <property type="match status" value="1"/>
</dbReference>
<evidence type="ECO:0000313" key="13">
    <source>
        <dbReference type="EMBL" id="ARQ05957.1"/>
    </source>
</evidence>
<comment type="subcellular location">
    <subcellularLocation>
        <location evidence="1">Cell membrane</location>
        <topology evidence="1">Multi-pass membrane protein</topology>
    </subcellularLocation>
</comment>
<accession>A0A1W7A8L7</accession>
<dbReference type="GeneID" id="35294440"/>
<dbReference type="GO" id="GO:0033214">
    <property type="term" value="P:siderophore-iron import into cell"/>
    <property type="evidence" value="ECO:0007669"/>
    <property type="project" value="TreeGrafter"/>
</dbReference>
<dbReference type="EMBL" id="CP021059">
    <property type="protein sequence ID" value="ARQ05957.1"/>
    <property type="molecule type" value="Genomic_DNA"/>
</dbReference>
<keyword evidence="7 12" id="KW-1133">Transmembrane helix</keyword>
<proteinExistence type="inferred from homology"/>
<keyword evidence="6 12" id="KW-0812">Transmembrane</keyword>
<comment type="function">
    <text evidence="9">Part of the binding-protein-dependent transport system for heme-iron. Responsible for the translocation of the substrate across the membrane.</text>
</comment>
<dbReference type="SUPFAM" id="SSF81345">
    <property type="entry name" value="ABC transporter involved in vitamin B12 uptake, BtuC"/>
    <property type="match status" value="1"/>
</dbReference>
<keyword evidence="5" id="KW-1003">Cell membrane</keyword>
<dbReference type="PANTHER" id="PTHR30472:SF69">
    <property type="entry name" value="HEME-IRON TRANSPORT SYSTEM PERMEASE PROTEIN ISDF-RELATED"/>
    <property type="match status" value="1"/>
</dbReference>
<evidence type="ECO:0000256" key="3">
    <source>
        <dbReference type="ARBA" id="ARBA00018524"/>
    </source>
</evidence>
<evidence type="ECO:0000313" key="14">
    <source>
        <dbReference type="Proteomes" id="UP000194154"/>
    </source>
</evidence>
<comment type="similarity">
    <text evidence="2">Belongs to the binding-protein-dependent transport system permease family. FecCD subfamily.</text>
</comment>
<dbReference type="STRING" id="1855823.MCCS_02880"/>
<feature type="transmembrane region" description="Helical" evidence="12">
    <location>
        <begin position="311"/>
        <end position="331"/>
    </location>
</feature>
<keyword evidence="14" id="KW-1185">Reference proteome</keyword>
<dbReference type="CDD" id="cd06550">
    <property type="entry name" value="TM_ABC_iron-siderophores_like"/>
    <property type="match status" value="1"/>
</dbReference>